<evidence type="ECO:0000256" key="3">
    <source>
        <dbReference type="ARBA" id="ARBA00022679"/>
    </source>
</evidence>
<dbReference type="InterPro" id="IPR010426">
    <property type="entry name" value="MTTB_MeTrfase"/>
</dbReference>
<name>A0A1M4SPJ1_9CLOT</name>
<keyword evidence="5" id="KW-1185">Reference proteome</keyword>
<comment type="similarity">
    <text evidence="1">Belongs to the trimethylamine methyltransferase family.</text>
</comment>
<dbReference type="STRING" id="1122155.SAMN02745158_00198"/>
<organism evidence="4 5">
    <name type="scientific">Lactonifactor longoviformis DSM 17459</name>
    <dbReference type="NCBI Taxonomy" id="1122155"/>
    <lineage>
        <taxon>Bacteria</taxon>
        <taxon>Bacillati</taxon>
        <taxon>Bacillota</taxon>
        <taxon>Clostridia</taxon>
        <taxon>Eubacteriales</taxon>
        <taxon>Clostridiaceae</taxon>
        <taxon>Lactonifactor</taxon>
    </lineage>
</organism>
<dbReference type="Gene3D" id="3.20.20.480">
    <property type="entry name" value="Trimethylamine methyltransferase-like"/>
    <property type="match status" value="1"/>
</dbReference>
<reference evidence="4 5" key="1">
    <citation type="submission" date="2016-11" db="EMBL/GenBank/DDBJ databases">
        <authorList>
            <person name="Jaros S."/>
            <person name="Januszkiewicz K."/>
            <person name="Wedrychowicz H."/>
        </authorList>
    </citation>
    <scope>NUCLEOTIDE SEQUENCE [LARGE SCALE GENOMIC DNA]</scope>
    <source>
        <strain evidence="4 5">DSM 17459</strain>
    </source>
</reference>
<dbReference type="RefSeq" id="WP_072848332.1">
    <property type="nucleotide sequence ID" value="NZ_FQVI01000001.1"/>
</dbReference>
<dbReference type="OrthoDB" id="5418352at2"/>
<accession>A0A1M4SPJ1</accession>
<evidence type="ECO:0000256" key="1">
    <source>
        <dbReference type="ARBA" id="ARBA00007137"/>
    </source>
</evidence>
<dbReference type="GO" id="GO:0008168">
    <property type="term" value="F:methyltransferase activity"/>
    <property type="evidence" value="ECO:0007669"/>
    <property type="project" value="UniProtKB-KW"/>
</dbReference>
<keyword evidence="3 4" id="KW-0808">Transferase</keyword>
<dbReference type="EMBL" id="FQVI01000001">
    <property type="protein sequence ID" value="SHE34116.1"/>
    <property type="molecule type" value="Genomic_DNA"/>
</dbReference>
<proteinExistence type="inferred from homology"/>
<evidence type="ECO:0000313" key="5">
    <source>
        <dbReference type="Proteomes" id="UP000184245"/>
    </source>
</evidence>
<dbReference type="AlphaFoldDB" id="A0A1M4SPJ1"/>
<evidence type="ECO:0000313" key="4">
    <source>
        <dbReference type="EMBL" id="SHE34116.1"/>
    </source>
</evidence>
<keyword evidence="2 4" id="KW-0489">Methyltransferase</keyword>
<evidence type="ECO:0000256" key="2">
    <source>
        <dbReference type="ARBA" id="ARBA00022603"/>
    </source>
</evidence>
<dbReference type="Pfam" id="PF06253">
    <property type="entry name" value="MTTB"/>
    <property type="match status" value="1"/>
</dbReference>
<protein>
    <submittedName>
        <fullName evidence="4">Trimethylamine---corrinoid protein Co-methyltransferase</fullName>
    </submittedName>
</protein>
<dbReference type="GO" id="GO:0032259">
    <property type="term" value="P:methylation"/>
    <property type="evidence" value="ECO:0007669"/>
    <property type="project" value="UniProtKB-KW"/>
</dbReference>
<dbReference type="InterPro" id="IPR038601">
    <property type="entry name" value="MttB-like_sf"/>
</dbReference>
<dbReference type="Proteomes" id="UP000184245">
    <property type="component" value="Unassembled WGS sequence"/>
</dbReference>
<sequence length="486" mass="53170">MAIEGLKSYYQINGGLFHAVSEVECERIINAALTIMETTGLEVQHERAVALLDKAGCRKEGKTVIFPRNLVIRCINSAAPELVLYDRFGNVALRAGGSNTYYGLGPTNPFFNDFETGRRREAVRRDVTYSARVADACPNIDFVMGLAQISDCPVPISDVVEMYEMLTNTVKPVIGWGVGVEGLREQVEMCSAIAGSRKDLIDKPFAALFPGCPVTPLIIPHLIYEKLEYCVQSGLPVIWMSGAQLGSVAPVTMAGALASGLAEMLAGVVLSQLIREGCSIACGMVVLTVDMSTTHSAYGSPEHCLGESIVADLFHYLNLPSMQTGGVTDSKLVDEQAAIETSMQIIMNSLSGGHLVHDVGFLDGAMSGALEQIVMSDEIIGFARRITKGMKINRDTLALDVIHEVGPGGEFLTHEHTFEHFREEFWFPTLIDRQLYSSWSKTSLDMRSRIHNKTAGILAEHRAPALPEEVMEQLNYILEQAQTRIQ</sequence>
<dbReference type="GO" id="GO:0015948">
    <property type="term" value="P:methanogenesis"/>
    <property type="evidence" value="ECO:0007669"/>
    <property type="project" value="InterPro"/>
</dbReference>
<gene>
    <name evidence="4" type="ORF">SAMN02745158_00198</name>
</gene>